<dbReference type="PANTHER" id="PTHR37285">
    <property type="entry name" value="SPORE WALL MATURATION PROTEIN DIT1"/>
    <property type="match status" value="1"/>
</dbReference>
<dbReference type="Proteomes" id="UP001148614">
    <property type="component" value="Unassembled WGS sequence"/>
</dbReference>
<keyword evidence="2" id="KW-1185">Reference proteome</keyword>
<dbReference type="InterPro" id="IPR007817">
    <property type="entry name" value="Isocyanide_synthase_DIT1"/>
</dbReference>
<sequence>MIDGTVTIQQRSSFYLTLFLMAPSTLNHGSSPFHQSLGLYCRNRDGRLLNVEGIQAEAITSQWPTIFEQLKHSNTTFKTLPSGLLVETTCFDVTSNLLGPSSEHSHIRLRVREIYRETYRCYVGYIANQSLDSYDEEFLRWIETLFILRTTLRPQQDKEPLDLPHHDSLSTVEKIWQWIKTLFLPNNTQKIQVDEISKTSLRHNGELITEEITLLFEQMLRNTSVKDEWASSGREYFSRRVRDFVERNERCQMVLPAFPCKSPNDEKVGGSRPDMAERIALETLRAFAAGVERIYPPGATIWIIHDGHLLSSCIGVDDDGISEYESNLQELYRSMFNSPADREAVKFAGLRDLFDDLDSTQTFNPSWVTDPELIQDPIQTKLSGTAETARRLVMASCGISRAHLRKLILAQDPSVLKSYRGLSRFMLQDLEGPLFAGQSTSRKKKTAAASASEMMLRNQAYSNILELLYPNYVRLSIHAHNNRGPKFGIRLFPRNKVRAINDIDGRHEPVPLYDFQLPTPWHNSIVKVEGDDRAYLTKASVARQAIASGKYTGGWIDDEGKGGHFHLRRAGVELPEKTAN</sequence>
<dbReference type="AlphaFoldDB" id="A0A9W8NFV0"/>
<evidence type="ECO:0008006" key="3">
    <source>
        <dbReference type="Google" id="ProtNLM"/>
    </source>
</evidence>
<name>A0A9W8NFV0_9PEZI</name>
<accession>A0A9W8NFV0</accession>
<comment type="caution">
    <text evidence="1">The sequence shown here is derived from an EMBL/GenBank/DDBJ whole genome shotgun (WGS) entry which is preliminary data.</text>
</comment>
<gene>
    <name evidence="1" type="ORF">NPX13_g4915</name>
</gene>
<dbReference type="Pfam" id="PF05141">
    <property type="entry name" value="DIT1_PvcA"/>
    <property type="match status" value="1"/>
</dbReference>
<organism evidence="1 2">
    <name type="scientific">Xylaria arbuscula</name>
    <dbReference type="NCBI Taxonomy" id="114810"/>
    <lineage>
        <taxon>Eukaryota</taxon>
        <taxon>Fungi</taxon>
        <taxon>Dikarya</taxon>
        <taxon>Ascomycota</taxon>
        <taxon>Pezizomycotina</taxon>
        <taxon>Sordariomycetes</taxon>
        <taxon>Xylariomycetidae</taxon>
        <taxon>Xylariales</taxon>
        <taxon>Xylariaceae</taxon>
        <taxon>Xylaria</taxon>
    </lineage>
</organism>
<protein>
    <recommendedName>
        <fullName evidence="3">Pyoverdine/dityrosine biosynthesis protein</fullName>
    </recommendedName>
</protein>
<evidence type="ECO:0000313" key="1">
    <source>
        <dbReference type="EMBL" id="KAJ3572825.1"/>
    </source>
</evidence>
<evidence type="ECO:0000313" key="2">
    <source>
        <dbReference type="Proteomes" id="UP001148614"/>
    </source>
</evidence>
<reference evidence="1" key="1">
    <citation type="submission" date="2022-07" db="EMBL/GenBank/DDBJ databases">
        <title>Genome Sequence of Xylaria arbuscula.</title>
        <authorList>
            <person name="Buettner E."/>
        </authorList>
    </citation>
    <scope>NUCLEOTIDE SEQUENCE</scope>
    <source>
        <strain evidence="1">VT107</strain>
    </source>
</reference>
<dbReference type="VEuPathDB" id="FungiDB:F4678DRAFT_469566"/>
<dbReference type="EMBL" id="JANPWZ010000733">
    <property type="protein sequence ID" value="KAJ3572825.1"/>
    <property type="molecule type" value="Genomic_DNA"/>
</dbReference>
<proteinExistence type="predicted"/>
<dbReference type="PANTHER" id="PTHR37285:SF5">
    <property type="entry name" value="SPORE WALL MATURATION PROTEIN DIT1"/>
    <property type="match status" value="1"/>
</dbReference>